<proteinExistence type="predicted"/>
<evidence type="ECO:0000313" key="2">
    <source>
        <dbReference type="EMBL" id="CRL18777.1"/>
    </source>
</evidence>
<keyword evidence="3" id="KW-1185">Reference proteome</keyword>
<dbReference type="EMBL" id="HG793135">
    <property type="protein sequence ID" value="CRL18777.1"/>
    <property type="molecule type" value="Genomic_DNA"/>
</dbReference>
<protein>
    <submittedName>
        <fullName evidence="2">Str. FM013</fullName>
    </submittedName>
</protein>
<evidence type="ECO:0000313" key="3">
    <source>
        <dbReference type="Proteomes" id="UP000053732"/>
    </source>
</evidence>
<organism evidence="2 3">
    <name type="scientific">Penicillium camemberti (strain FM 013)</name>
    <dbReference type="NCBI Taxonomy" id="1429867"/>
    <lineage>
        <taxon>Eukaryota</taxon>
        <taxon>Fungi</taxon>
        <taxon>Dikarya</taxon>
        <taxon>Ascomycota</taxon>
        <taxon>Pezizomycotina</taxon>
        <taxon>Eurotiomycetes</taxon>
        <taxon>Eurotiomycetidae</taxon>
        <taxon>Eurotiales</taxon>
        <taxon>Aspergillaceae</taxon>
        <taxon>Penicillium</taxon>
    </lineage>
</organism>
<gene>
    <name evidence="2" type="ORF">PCAMFM013_S002g000647</name>
</gene>
<dbReference type="Proteomes" id="UP000053732">
    <property type="component" value="Unassembled WGS sequence"/>
</dbReference>
<name>A0A0G4NXD4_PENC3</name>
<accession>A0A0G4NXD4</accession>
<reference evidence="2 3" key="1">
    <citation type="journal article" date="2014" name="Nat. Commun.">
        <title>Multiple recent horizontal transfers of a large genomic region in cheese making fungi.</title>
        <authorList>
            <person name="Cheeseman K."/>
            <person name="Ropars J."/>
            <person name="Renault P."/>
            <person name="Dupont J."/>
            <person name="Gouzy J."/>
            <person name="Branca A."/>
            <person name="Abraham A.L."/>
            <person name="Ceppi M."/>
            <person name="Conseiller E."/>
            <person name="Debuchy R."/>
            <person name="Malagnac F."/>
            <person name="Goarin A."/>
            <person name="Silar P."/>
            <person name="Lacoste S."/>
            <person name="Sallet E."/>
            <person name="Bensimon A."/>
            <person name="Giraud T."/>
            <person name="Brygoo Y."/>
        </authorList>
    </citation>
    <scope>NUCLEOTIDE SEQUENCE [LARGE SCALE GENOMIC DNA]</scope>
    <source>
        <strain evidence="3">FM 013</strain>
    </source>
</reference>
<sequence length="44" mass="4644">MPTAIAAATQPKRVQDPELCHSGVNNRLDRGVPSKHGSVCCTTP</sequence>
<evidence type="ECO:0000256" key="1">
    <source>
        <dbReference type="SAM" id="MobiDB-lite"/>
    </source>
</evidence>
<feature type="region of interest" description="Disordered" evidence="1">
    <location>
        <begin position="1"/>
        <end position="20"/>
    </location>
</feature>
<dbReference type="AlphaFoldDB" id="A0A0G4NXD4"/>